<evidence type="ECO:0000256" key="3">
    <source>
        <dbReference type="ARBA" id="ARBA00022448"/>
    </source>
</evidence>
<keyword evidence="5" id="KW-0574">Periplasm</keyword>
<gene>
    <name evidence="6" type="ORF">FHP25_03920</name>
</gene>
<proteinExistence type="inferred from homology"/>
<comment type="caution">
    <text evidence="6">The sequence shown here is derived from an EMBL/GenBank/DDBJ whole genome shotgun (WGS) entry which is preliminary data.</text>
</comment>
<evidence type="ECO:0000256" key="4">
    <source>
        <dbReference type="ARBA" id="ARBA00022729"/>
    </source>
</evidence>
<keyword evidence="4" id="KW-0732">Signal</keyword>
<dbReference type="RefSeq" id="WP_147845594.1">
    <property type="nucleotide sequence ID" value="NZ_VDUZ01000003.1"/>
</dbReference>
<dbReference type="Pfam" id="PF13416">
    <property type="entry name" value="SBP_bac_8"/>
    <property type="match status" value="1"/>
</dbReference>
<organism evidence="6 7">
    <name type="scientific">Vineibacter terrae</name>
    <dbReference type="NCBI Taxonomy" id="2586908"/>
    <lineage>
        <taxon>Bacteria</taxon>
        <taxon>Pseudomonadati</taxon>
        <taxon>Pseudomonadota</taxon>
        <taxon>Alphaproteobacteria</taxon>
        <taxon>Hyphomicrobiales</taxon>
        <taxon>Vineibacter</taxon>
    </lineage>
</organism>
<comment type="subcellular location">
    <subcellularLocation>
        <location evidence="1">Periplasm</location>
    </subcellularLocation>
</comment>
<comment type="similarity">
    <text evidence="2">Belongs to the bacterial solute-binding protein 1 family.</text>
</comment>
<dbReference type="InterPro" id="IPR006311">
    <property type="entry name" value="TAT_signal"/>
</dbReference>
<dbReference type="InterPro" id="IPR006059">
    <property type="entry name" value="SBP"/>
</dbReference>
<dbReference type="EMBL" id="VDUZ01000003">
    <property type="protein sequence ID" value="TXL81686.1"/>
    <property type="molecule type" value="Genomic_DNA"/>
</dbReference>
<sequence>MATSSIGQPRRQRRRQFLRTAAGSAAGLAGVLASRQPPAYAQARELTFLTVASFVPETDKELKRQLEEWGALNKVKVRLDIIAHLQLQAKKAAEVQARSGHDLTALGPGLGDAELYFDHLVGLNDVAAEIGRKNGGWLNPDDYLIRGTWTLLPWWQPPFPMAVRTDLLKKLGEENPDTWEDWLRIGKKGKAIGHPFGIALGHSGDANVTLLSILWSYGGSYVAKDGETVTINSPETREAMEFVKRLYTEAMDPEVLAWDDASNNRCLNAGKCIGIHNPISAFESAKKDKVRVPGTQQPIAEVIDHLNTPRGPKGRKATTGFWCVGIWNFAKNAELAKDFLRFHFRPENLDKWVEAGHGFNMPFLNNLTRHPVYESDPQYRHIPDVAKVTVPPSWPGPTTAASQQVLDLYIIPDMFAQYATGRMTLDQAISWGEKEITEIYRRRRT</sequence>
<dbReference type="AlphaFoldDB" id="A0A5C8PTZ6"/>
<dbReference type="Gene3D" id="3.40.190.10">
    <property type="entry name" value="Periplasmic binding protein-like II"/>
    <property type="match status" value="1"/>
</dbReference>
<evidence type="ECO:0000256" key="1">
    <source>
        <dbReference type="ARBA" id="ARBA00004418"/>
    </source>
</evidence>
<keyword evidence="3" id="KW-0813">Transport</keyword>
<dbReference type="InterPro" id="IPR050490">
    <property type="entry name" value="Bact_solute-bd_prot1"/>
</dbReference>
<evidence type="ECO:0000256" key="2">
    <source>
        <dbReference type="ARBA" id="ARBA00008520"/>
    </source>
</evidence>
<evidence type="ECO:0000256" key="5">
    <source>
        <dbReference type="ARBA" id="ARBA00022764"/>
    </source>
</evidence>
<accession>A0A5C8PTZ6</accession>
<dbReference type="GO" id="GO:0042597">
    <property type="term" value="C:periplasmic space"/>
    <property type="evidence" value="ECO:0007669"/>
    <property type="project" value="UniProtKB-SubCell"/>
</dbReference>
<dbReference type="OrthoDB" id="9812682at2"/>
<dbReference type="PROSITE" id="PS51318">
    <property type="entry name" value="TAT"/>
    <property type="match status" value="1"/>
</dbReference>
<dbReference type="Proteomes" id="UP000321638">
    <property type="component" value="Unassembled WGS sequence"/>
</dbReference>
<evidence type="ECO:0000313" key="6">
    <source>
        <dbReference type="EMBL" id="TXL81686.1"/>
    </source>
</evidence>
<keyword evidence="7" id="KW-1185">Reference proteome</keyword>
<dbReference type="PANTHER" id="PTHR43649">
    <property type="entry name" value="ARABINOSE-BINDING PROTEIN-RELATED"/>
    <property type="match status" value="1"/>
</dbReference>
<evidence type="ECO:0000313" key="7">
    <source>
        <dbReference type="Proteomes" id="UP000321638"/>
    </source>
</evidence>
<protein>
    <submittedName>
        <fullName evidence="6">Extracellular solute-binding protein</fullName>
    </submittedName>
</protein>
<reference evidence="6 7" key="1">
    <citation type="submission" date="2019-06" db="EMBL/GenBank/DDBJ databases">
        <title>New taxonomy in bacterial strain CC-CFT640, isolated from vineyard.</title>
        <authorList>
            <person name="Lin S.-Y."/>
            <person name="Tsai C.-F."/>
            <person name="Young C.-C."/>
        </authorList>
    </citation>
    <scope>NUCLEOTIDE SEQUENCE [LARGE SCALE GENOMIC DNA]</scope>
    <source>
        <strain evidence="6 7">CC-CFT640</strain>
    </source>
</reference>
<dbReference type="SUPFAM" id="SSF53850">
    <property type="entry name" value="Periplasmic binding protein-like II"/>
    <property type="match status" value="1"/>
</dbReference>
<name>A0A5C8PTZ6_9HYPH</name>
<dbReference type="PANTHER" id="PTHR43649:SF34">
    <property type="entry name" value="ABC TRANSPORTER PERIPLASMIC-BINDING PROTEIN YCJN-RELATED"/>
    <property type="match status" value="1"/>
</dbReference>